<name>A0A1G7K6G2_9SPHI</name>
<evidence type="ECO:0000313" key="3">
    <source>
        <dbReference type="Proteomes" id="UP000199072"/>
    </source>
</evidence>
<accession>A0A1G7K6G2</accession>
<feature type="signal peptide" evidence="1">
    <location>
        <begin position="1"/>
        <end position="25"/>
    </location>
</feature>
<organism evidence="2 3">
    <name type="scientific">Mucilaginibacter pineti</name>
    <dbReference type="NCBI Taxonomy" id="1391627"/>
    <lineage>
        <taxon>Bacteria</taxon>
        <taxon>Pseudomonadati</taxon>
        <taxon>Bacteroidota</taxon>
        <taxon>Sphingobacteriia</taxon>
        <taxon>Sphingobacteriales</taxon>
        <taxon>Sphingobacteriaceae</taxon>
        <taxon>Mucilaginibacter</taxon>
    </lineage>
</organism>
<reference evidence="2 3" key="1">
    <citation type="submission" date="2016-10" db="EMBL/GenBank/DDBJ databases">
        <authorList>
            <person name="de Groot N.N."/>
        </authorList>
    </citation>
    <scope>NUCLEOTIDE SEQUENCE [LARGE SCALE GENOMIC DNA]</scope>
    <source>
        <strain evidence="2 3">47C3B</strain>
    </source>
</reference>
<evidence type="ECO:0000313" key="2">
    <source>
        <dbReference type="EMBL" id="SDF32888.1"/>
    </source>
</evidence>
<feature type="chain" id="PRO_5011449423" description="Histidine phosphatase superfamily (Branch 1)" evidence="1">
    <location>
        <begin position="26"/>
        <end position="186"/>
    </location>
</feature>
<sequence>MIKRTAFLPAIILLVSCFFNFAACAQGKNTKLVFIRHAEKPADGDNLSCAGLNRALKLAEVLKTKFGIPDHIYVPALHLGKSTPRSRMFQTISPFAIKYNLAINSKFEEEDTEDVASELQDKKGTSIIVWEHNEIKSILKGLGLSTKKLTWNDNDFDTIWIVTYHNGKPELTITKEGITPSAGCSF</sequence>
<proteinExistence type="predicted"/>
<protein>
    <recommendedName>
        <fullName evidence="4">Histidine phosphatase superfamily (Branch 1)</fullName>
    </recommendedName>
</protein>
<dbReference type="Proteomes" id="UP000199072">
    <property type="component" value="Unassembled WGS sequence"/>
</dbReference>
<dbReference type="PROSITE" id="PS51257">
    <property type="entry name" value="PROKAR_LIPOPROTEIN"/>
    <property type="match status" value="1"/>
</dbReference>
<dbReference type="CDD" id="cd07040">
    <property type="entry name" value="HP"/>
    <property type="match status" value="1"/>
</dbReference>
<dbReference type="AlphaFoldDB" id="A0A1G7K6G2"/>
<keyword evidence="1" id="KW-0732">Signal</keyword>
<dbReference type="Gene3D" id="3.40.50.1240">
    <property type="entry name" value="Phosphoglycerate mutase-like"/>
    <property type="match status" value="1"/>
</dbReference>
<gene>
    <name evidence="2" type="ORF">SAMN05216464_11616</name>
</gene>
<evidence type="ECO:0008006" key="4">
    <source>
        <dbReference type="Google" id="ProtNLM"/>
    </source>
</evidence>
<evidence type="ECO:0000256" key="1">
    <source>
        <dbReference type="SAM" id="SignalP"/>
    </source>
</evidence>
<dbReference type="STRING" id="1391627.SAMN05216464_11616"/>
<dbReference type="EMBL" id="FNAI01000016">
    <property type="protein sequence ID" value="SDF32888.1"/>
    <property type="molecule type" value="Genomic_DNA"/>
</dbReference>
<keyword evidence="3" id="KW-1185">Reference proteome</keyword>
<dbReference type="InterPro" id="IPR029033">
    <property type="entry name" value="His_PPase_superfam"/>
</dbReference>
<dbReference type="RefSeq" id="WP_205411352.1">
    <property type="nucleotide sequence ID" value="NZ_FNAI01000016.1"/>
</dbReference>